<dbReference type="PANTHER" id="PTHR33680">
    <property type="entry name" value="OS07G0190500 PROTEIN"/>
    <property type="match status" value="1"/>
</dbReference>
<dbReference type="InterPro" id="IPR010666">
    <property type="entry name" value="Znf_GRF"/>
</dbReference>
<protein>
    <submittedName>
        <fullName evidence="2">Transcription factor GRF family</fullName>
    </submittedName>
</protein>
<proteinExistence type="predicted"/>
<dbReference type="AlphaFoldDB" id="A0A6S7FGE4"/>
<dbReference type="OrthoDB" id="1436760at2759"/>
<dbReference type="GO" id="GO:0008270">
    <property type="term" value="F:zinc ion binding"/>
    <property type="evidence" value="ECO:0007669"/>
    <property type="project" value="InterPro"/>
</dbReference>
<dbReference type="PANTHER" id="PTHR33680:SF1">
    <property type="entry name" value="OS05G0489500 PROTEIN"/>
    <property type="match status" value="1"/>
</dbReference>
<dbReference type="Pfam" id="PF06839">
    <property type="entry name" value="Zn_ribbon_GRF"/>
    <property type="match status" value="1"/>
</dbReference>
<dbReference type="Proteomes" id="UP001152795">
    <property type="component" value="Unassembled WGS sequence"/>
</dbReference>
<gene>
    <name evidence="2" type="ORF">PACLA_8A027982</name>
</gene>
<comment type="caution">
    <text evidence="2">The sequence shown here is derived from an EMBL/GenBank/DDBJ whole genome shotgun (WGS) entry which is preliminary data.</text>
</comment>
<sequence>MASISANPCFCSEHGLKRFTSKKGRGFVKCGKGTCTLFSPEEDYKELLAAYETKVVQKFKPNKFPLCDCEETTRLWVSHSEKNPGRPYFRCQDVDEEDKCTFFQWADDLTKKKKKKKKTSNNDSSFKERETRNLRKRIRVPDSSDEETMNNSQN</sequence>
<organism evidence="2 3">
    <name type="scientific">Paramuricea clavata</name>
    <name type="common">Red gorgonian</name>
    <name type="synonym">Violescent sea-whip</name>
    <dbReference type="NCBI Taxonomy" id="317549"/>
    <lineage>
        <taxon>Eukaryota</taxon>
        <taxon>Metazoa</taxon>
        <taxon>Cnidaria</taxon>
        <taxon>Anthozoa</taxon>
        <taxon>Octocorallia</taxon>
        <taxon>Malacalcyonacea</taxon>
        <taxon>Plexauridae</taxon>
        <taxon>Paramuricea</taxon>
    </lineage>
</organism>
<dbReference type="PROSITE" id="PS51999">
    <property type="entry name" value="ZF_GRF"/>
    <property type="match status" value="1"/>
</dbReference>
<accession>A0A6S7FGE4</accession>
<evidence type="ECO:0000313" key="2">
    <source>
        <dbReference type="EMBL" id="CAB3978515.1"/>
    </source>
</evidence>
<evidence type="ECO:0000313" key="3">
    <source>
        <dbReference type="Proteomes" id="UP001152795"/>
    </source>
</evidence>
<dbReference type="EMBL" id="CACRXK020000120">
    <property type="protein sequence ID" value="CAB3978515.1"/>
    <property type="molecule type" value="Genomic_DNA"/>
</dbReference>
<evidence type="ECO:0000256" key="1">
    <source>
        <dbReference type="SAM" id="MobiDB-lite"/>
    </source>
</evidence>
<reference evidence="2" key="1">
    <citation type="submission" date="2020-04" db="EMBL/GenBank/DDBJ databases">
        <authorList>
            <person name="Alioto T."/>
            <person name="Alioto T."/>
            <person name="Gomez Garrido J."/>
        </authorList>
    </citation>
    <scope>NUCLEOTIDE SEQUENCE</scope>
    <source>
        <strain evidence="2">A484AB</strain>
    </source>
</reference>
<keyword evidence="3" id="KW-1185">Reference proteome</keyword>
<feature type="region of interest" description="Disordered" evidence="1">
    <location>
        <begin position="110"/>
        <end position="154"/>
    </location>
</feature>
<name>A0A6S7FGE4_PARCT</name>